<dbReference type="SUPFAM" id="SSF54236">
    <property type="entry name" value="Ubiquitin-like"/>
    <property type="match status" value="1"/>
</dbReference>
<dbReference type="EMBL" id="PEDP01000019">
    <property type="protein sequence ID" value="POS88217.1"/>
    <property type="molecule type" value="Genomic_DNA"/>
</dbReference>
<dbReference type="InterPro" id="IPR022617">
    <property type="entry name" value="Rad60/SUMO-like_dom"/>
</dbReference>
<feature type="compositionally biased region" description="Basic and acidic residues" evidence="1">
    <location>
        <begin position="115"/>
        <end position="126"/>
    </location>
</feature>
<feature type="region of interest" description="Disordered" evidence="1">
    <location>
        <begin position="92"/>
        <end position="153"/>
    </location>
</feature>
<keyword evidence="4" id="KW-1185">Reference proteome</keyword>
<dbReference type="Gene3D" id="3.10.20.90">
    <property type="entry name" value="Phosphatidylinositol 3-kinase Catalytic Subunit, Chain A, domain 1"/>
    <property type="match status" value="1"/>
</dbReference>
<feature type="region of interest" description="Disordered" evidence="1">
    <location>
        <begin position="166"/>
        <end position="203"/>
    </location>
</feature>
<dbReference type="OrthoDB" id="3365399at2759"/>
<feature type="compositionally biased region" description="Basic and acidic residues" evidence="1">
    <location>
        <begin position="139"/>
        <end position="153"/>
    </location>
</feature>
<feature type="domain" description="Rad60/SUMO-like" evidence="2">
    <location>
        <begin position="389"/>
        <end position="461"/>
    </location>
</feature>
<dbReference type="InterPro" id="IPR029071">
    <property type="entry name" value="Ubiquitin-like_domsf"/>
</dbReference>
<evidence type="ECO:0000256" key="1">
    <source>
        <dbReference type="SAM" id="MobiDB-lite"/>
    </source>
</evidence>
<evidence type="ECO:0000313" key="3">
    <source>
        <dbReference type="EMBL" id="POS88217.1"/>
    </source>
</evidence>
<evidence type="ECO:0000259" key="2">
    <source>
        <dbReference type="Pfam" id="PF11976"/>
    </source>
</evidence>
<dbReference type="Proteomes" id="UP000237438">
    <property type="component" value="Unassembled WGS sequence"/>
</dbReference>
<dbReference type="Pfam" id="PF11976">
    <property type="entry name" value="Rad60-SLD"/>
    <property type="match status" value="1"/>
</dbReference>
<name>A0A2S4Q1T9_9PEZI</name>
<feature type="region of interest" description="Disordered" evidence="1">
    <location>
        <begin position="43"/>
        <end position="72"/>
    </location>
</feature>
<protein>
    <recommendedName>
        <fullName evidence="2">Rad60/SUMO-like domain-containing protein</fullName>
    </recommendedName>
</protein>
<proteinExistence type="predicted"/>
<reference evidence="3 4" key="1">
    <citation type="submission" date="2017-10" db="EMBL/GenBank/DDBJ databases">
        <title>Development of genomic resources for the powdery mildew, Erysiphe pulchra.</title>
        <authorList>
            <person name="Wadl P.A."/>
            <person name="Mack B.M."/>
            <person name="Moore G."/>
            <person name="Beltz S.B."/>
        </authorList>
    </citation>
    <scope>NUCLEOTIDE SEQUENCE [LARGE SCALE GENOMIC DNA]</scope>
    <source>
        <strain evidence="3">Cflorida</strain>
    </source>
</reference>
<evidence type="ECO:0000313" key="4">
    <source>
        <dbReference type="Proteomes" id="UP000237438"/>
    </source>
</evidence>
<comment type="caution">
    <text evidence="3">The sequence shown here is derived from an EMBL/GenBank/DDBJ whole genome shotgun (WGS) entry which is preliminary data.</text>
</comment>
<gene>
    <name evidence="3" type="ORF">EPUL_000797</name>
</gene>
<feature type="compositionally biased region" description="Basic and acidic residues" evidence="1">
    <location>
        <begin position="57"/>
        <end position="72"/>
    </location>
</feature>
<sequence length="464" mass="52722">MNQIPAKKRSIFSKQAFTKVNVAKDPVDFFSCAKKVYPRLLEEEERKRQSKIKRKVRENSKENEDFKNNVSDENKIITSPLKGFVDHTYNEGSSHSSFLSLHEESGKSGSPSNCDNKDSPRFHDVKSSQNLSVKKRKLLSHDETPSKSIIDLEKASPNPIISLESDDEEISQSTLDPFENDISYPPLSQSLPTERQPDKTDEEYPEFIQQAREREKLKAKQRLIAASYIGQQNKTSEENVNDIFDSEPKSAIEIDPTVELLITSELEGTRPLRVKRKLSQRLKEARLTWCEKQHIRTDKLGRPLEEAIFLTWRGKRLFDVTTCGSLGLKVDNGRTLSPGKNGLGPNGNIHLEAWTEDTLRAKEEKDSENRGNESENESKPDIDNDPICKLILKAKDMEPWKILVRPTTTVSKMIEAFRKAKAIPESTKISLHFDGDLLDPKSTIEDTELGDVENVDTVEVYLKG</sequence>
<organism evidence="3 4">
    <name type="scientific">Erysiphe pulchra</name>
    <dbReference type="NCBI Taxonomy" id="225359"/>
    <lineage>
        <taxon>Eukaryota</taxon>
        <taxon>Fungi</taxon>
        <taxon>Dikarya</taxon>
        <taxon>Ascomycota</taxon>
        <taxon>Pezizomycotina</taxon>
        <taxon>Leotiomycetes</taxon>
        <taxon>Erysiphales</taxon>
        <taxon>Erysiphaceae</taxon>
        <taxon>Erysiphe</taxon>
    </lineage>
</organism>
<feature type="region of interest" description="Disordered" evidence="1">
    <location>
        <begin position="361"/>
        <end position="382"/>
    </location>
</feature>
<dbReference type="AlphaFoldDB" id="A0A2S4Q1T9"/>
<accession>A0A2S4Q1T9</accession>
<dbReference type="CDD" id="cd17080">
    <property type="entry name" value="Ubl_SLD2_Esc2_like"/>
    <property type="match status" value="1"/>
</dbReference>